<evidence type="ECO:0000256" key="3">
    <source>
        <dbReference type="ARBA" id="ARBA00022827"/>
    </source>
</evidence>
<gene>
    <name evidence="7" type="ORF">E5163_05290</name>
</gene>
<keyword evidence="3" id="KW-0274">FAD</keyword>
<keyword evidence="4" id="KW-0560">Oxidoreductase</keyword>
<organism evidence="7 8">
    <name type="scientific">Marinicauda algicola</name>
    <dbReference type="NCBI Taxonomy" id="2029849"/>
    <lineage>
        <taxon>Bacteria</taxon>
        <taxon>Pseudomonadati</taxon>
        <taxon>Pseudomonadota</taxon>
        <taxon>Alphaproteobacteria</taxon>
        <taxon>Maricaulales</taxon>
        <taxon>Maricaulaceae</taxon>
        <taxon>Marinicauda</taxon>
    </lineage>
</organism>
<evidence type="ECO:0000256" key="4">
    <source>
        <dbReference type="ARBA" id="ARBA00023002"/>
    </source>
</evidence>
<feature type="domain" description="FAD/NAD(P)-binding" evidence="5">
    <location>
        <begin position="7"/>
        <end position="302"/>
    </location>
</feature>
<dbReference type="AlphaFoldDB" id="A0A4S2H4J0"/>
<evidence type="ECO:0000313" key="8">
    <source>
        <dbReference type="Proteomes" id="UP000308054"/>
    </source>
</evidence>
<feature type="domain" description="Reductase C-terminal" evidence="6">
    <location>
        <begin position="321"/>
        <end position="404"/>
    </location>
</feature>
<dbReference type="Gene3D" id="3.30.390.30">
    <property type="match status" value="1"/>
</dbReference>
<dbReference type="Proteomes" id="UP000308054">
    <property type="component" value="Unassembled WGS sequence"/>
</dbReference>
<evidence type="ECO:0000256" key="2">
    <source>
        <dbReference type="ARBA" id="ARBA00022630"/>
    </source>
</evidence>
<dbReference type="InterPro" id="IPR023753">
    <property type="entry name" value="FAD/NAD-binding_dom"/>
</dbReference>
<reference evidence="7 8" key="1">
    <citation type="journal article" date="2017" name="Int. J. Syst. Evol. Microbiol.">
        <title>Marinicauda algicola sp. nov., isolated from a marine red alga Rhodosorus marinus.</title>
        <authorList>
            <person name="Jeong S.E."/>
            <person name="Jeon S.H."/>
            <person name="Chun B.H."/>
            <person name="Kim D.W."/>
            <person name="Jeon C.O."/>
        </authorList>
    </citation>
    <scope>NUCLEOTIDE SEQUENCE [LARGE SCALE GENOMIC DNA]</scope>
    <source>
        <strain evidence="7 8">JCM 31718</strain>
    </source>
</reference>
<dbReference type="InterPro" id="IPR036188">
    <property type="entry name" value="FAD/NAD-bd_sf"/>
</dbReference>
<protein>
    <submittedName>
        <fullName evidence="7">Pyridine nucleotide-disulfide oxidoreductase</fullName>
    </submittedName>
</protein>
<name>A0A4S2H4J0_9PROT</name>
<comment type="cofactor">
    <cofactor evidence="1">
        <name>FAD</name>
        <dbReference type="ChEBI" id="CHEBI:57692"/>
    </cofactor>
</comment>
<sequence>MSQDAGVVIVGAGQAGLSAAAELRKRKYEGTITLIGDEPAPPYQRPPLSKGYLSREMPLDRLWLKPEGFYAQAGIALRTGTRIKAIDTSAKSVIADDGERIGYDHLVLATGGHARRLNLPGADLPGVHLLRNLAEADALSADLEGARRLAIVGAGYIGLEVAASARKRGIEVTVVEMAERPMARTASALLGGWFGAIHRGYGVDLRGSTPVKAILGETRAQGLKLDGEEIEADLVLIAAGLEIQTGLAEAAGLAVDDGILVDEQARTGDPHIYAVGDVARFPSARYGRTLRLESVQNAIDQAKIAAQSILGMNVSYDPVPWFWSDQYELKLQIAGLIEGADTMVRRGDPEEGRFALFHLKEGRLIACEAVNAAPEYMAAQRMIAAGATPDPARLRDLGVAMKDFLS</sequence>
<dbReference type="PANTHER" id="PTHR43557">
    <property type="entry name" value="APOPTOSIS-INDUCING FACTOR 1"/>
    <property type="match status" value="1"/>
</dbReference>
<dbReference type="PANTHER" id="PTHR43557:SF2">
    <property type="entry name" value="RIESKE DOMAIN-CONTAINING PROTEIN-RELATED"/>
    <property type="match status" value="1"/>
</dbReference>
<dbReference type="RefSeq" id="WP_135995034.1">
    <property type="nucleotide sequence ID" value="NZ_CP071057.1"/>
</dbReference>
<keyword evidence="8" id="KW-1185">Reference proteome</keyword>
<dbReference type="InterPro" id="IPR016156">
    <property type="entry name" value="FAD/NAD-linked_Rdtase_dimer_sf"/>
</dbReference>
<evidence type="ECO:0000259" key="5">
    <source>
        <dbReference type="Pfam" id="PF07992"/>
    </source>
</evidence>
<dbReference type="EMBL" id="SRXW01000001">
    <property type="protein sequence ID" value="TGY90536.1"/>
    <property type="molecule type" value="Genomic_DNA"/>
</dbReference>
<dbReference type="PRINTS" id="PR00411">
    <property type="entry name" value="PNDRDTASEI"/>
</dbReference>
<dbReference type="PRINTS" id="PR00368">
    <property type="entry name" value="FADPNR"/>
</dbReference>
<keyword evidence="2" id="KW-0285">Flavoprotein</keyword>
<proteinExistence type="predicted"/>
<dbReference type="OrthoDB" id="9768666at2"/>
<dbReference type="SUPFAM" id="SSF55424">
    <property type="entry name" value="FAD/NAD-linked reductases, dimerisation (C-terminal) domain"/>
    <property type="match status" value="1"/>
</dbReference>
<dbReference type="Pfam" id="PF07992">
    <property type="entry name" value="Pyr_redox_2"/>
    <property type="match status" value="1"/>
</dbReference>
<dbReference type="SUPFAM" id="SSF51905">
    <property type="entry name" value="FAD/NAD(P)-binding domain"/>
    <property type="match status" value="2"/>
</dbReference>
<dbReference type="InterPro" id="IPR028202">
    <property type="entry name" value="Reductase_C"/>
</dbReference>
<accession>A0A4S2H4J0</accession>
<dbReference type="GO" id="GO:0016651">
    <property type="term" value="F:oxidoreductase activity, acting on NAD(P)H"/>
    <property type="evidence" value="ECO:0007669"/>
    <property type="project" value="TreeGrafter"/>
</dbReference>
<dbReference type="Gene3D" id="3.50.50.60">
    <property type="entry name" value="FAD/NAD(P)-binding domain"/>
    <property type="match status" value="2"/>
</dbReference>
<evidence type="ECO:0000256" key="1">
    <source>
        <dbReference type="ARBA" id="ARBA00001974"/>
    </source>
</evidence>
<dbReference type="Pfam" id="PF14759">
    <property type="entry name" value="Reductase_C"/>
    <property type="match status" value="1"/>
</dbReference>
<evidence type="ECO:0000259" key="6">
    <source>
        <dbReference type="Pfam" id="PF14759"/>
    </source>
</evidence>
<evidence type="ECO:0000313" key="7">
    <source>
        <dbReference type="EMBL" id="TGY90536.1"/>
    </source>
</evidence>
<comment type="caution">
    <text evidence="7">The sequence shown here is derived from an EMBL/GenBank/DDBJ whole genome shotgun (WGS) entry which is preliminary data.</text>
</comment>
<dbReference type="InterPro" id="IPR050446">
    <property type="entry name" value="FAD-oxidoreductase/Apoptosis"/>
</dbReference>
<dbReference type="GO" id="GO:0005737">
    <property type="term" value="C:cytoplasm"/>
    <property type="evidence" value="ECO:0007669"/>
    <property type="project" value="TreeGrafter"/>
</dbReference>